<dbReference type="STRING" id="1121442.SAMN02745702_02921"/>
<dbReference type="AlphaFoldDB" id="A0A1T4X2L8"/>
<dbReference type="RefSeq" id="WP_078686184.1">
    <property type="nucleotide sequence ID" value="NZ_FUYA01000016.1"/>
</dbReference>
<organism evidence="2 4">
    <name type="scientific">Desulfobaculum bizertense DSM 18034</name>
    <dbReference type="NCBI Taxonomy" id="1121442"/>
    <lineage>
        <taxon>Bacteria</taxon>
        <taxon>Pseudomonadati</taxon>
        <taxon>Thermodesulfobacteriota</taxon>
        <taxon>Desulfovibrionia</taxon>
        <taxon>Desulfovibrionales</taxon>
        <taxon>Desulfovibrionaceae</taxon>
        <taxon>Desulfobaculum</taxon>
    </lineage>
</organism>
<dbReference type="NCBIfam" id="TIGR01764">
    <property type="entry name" value="excise"/>
    <property type="match status" value="1"/>
</dbReference>
<keyword evidence="4" id="KW-1185">Reference proteome</keyword>
<dbReference type="OrthoDB" id="5460787at2"/>
<dbReference type="InterPro" id="IPR010093">
    <property type="entry name" value="SinI_DNA-bd"/>
</dbReference>
<proteinExistence type="predicted"/>
<dbReference type="GO" id="GO:0003677">
    <property type="term" value="F:DNA binding"/>
    <property type="evidence" value="ECO:0007669"/>
    <property type="project" value="InterPro"/>
</dbReference>
<evidence type="ECO:0000313" key="4">
    <source>
        <dbReference type="Proteomes" id="UP000189733"/>
    </source>
</evidence>
<evidence type="ECO:0000313" key="2">
    <source>
        <dbReference type="EMBL" id="SKA83709.1"/>
    </source>
</evidence>
<reference evidence="2 4" key="1">
    <citation type="submission" date="2017-02" db="EMBL/GenBank/DDBJ databases">
        <authorList>
            <person name="Peterson S.W."/>
        </authorList>
    </citation>
    <scope>NUCLEOTIDE SEQUENCE [LARGE SCALE GENOMIC DNA]</scope>
    <source>
        <strain evidence="2 4">DSM 18034</strain>
    </source>
</reference>
<evidence type="ECO:0000259" key="1">
    <source>
        <dbReference type="Pfam" id="PF12728"/>
    </source>
</evidence>
<sequence>MEDMKGRKLNWKHACDMLNCSKSHFYNLVNAGKIPAFRIGKVRAIWVWEKDVRDYMDF</sequence>
<evidence type="ECO:0000313" key="3">
    <source>
        <dbReference type="EMBL" id="SKA84698.1"/>
    </source>
</evidence>
<name>A0A1T4X2L8_9BACT</name>
<accession>A0A1T4X2L8</accession>
<dbReference type="InterPro" id="IPR041657">
    <property type="entry name" value="HTH_17"/>
</dbReference>
<dbReference type="EMBL" id="FUYA01000024">
    <property type="protein sequence ID" value="SKA84698.1"/>
    <property type="molecule type" value="Genomic_DNA"/>
</dbReference>
<dbReference type="EMBL" id="FUYA01000016">
    <property type="protein sequence ID" value="SKA83709.1"/>
    <property type="molecule type" value="Genomic_DNA"/>
</dbReference>
<gene>
    <name evidence="2" type="ORF">SAMN02745702_02921</name>
    <name evidence="3" type="ORF">SAMN02745702_02979</name>
</gene>
<protein>
    <submittedName>
        <fullName evidence="2">DNA binding domain-containing protein, excisionase family</fullName>
    </submittedName>
</protein>
<feature type="domain" description="Helix-turn-helix" evidence="1">
    <location>
        <begin position="12"/>
        <end position="42"/>
    </location>
</feature>
<dbReference type="Pfam" id="PF12728">
    <property type="entry name" value="HTH_17"/>
    <property type="match status" value="1"/>
</dbReference>
<dbReference type="Proteomes" id="UP000189733">
    <property type="component" value="Unassembled WGS sequence"/>
</dbReference>